<comment type="caution">
    <text evidence="5">The sequence shown here is derived from an EMBL/GenBank/DDBJ whole genome shotgun (WGS) entry which is preliminary data.</text>
</comment>
<keyword evidence="1" id="KW-0805">Transcription regulation</keyword>
<dbReference type="AlphaFoldDB" id="A0A318H344"/>
<feature type="domain" description="HTH marR-type" evidence="4">
    <location>
        <begin position="22"/>
        <end position="79"/>
    </location>
</feature>
<dbReference type="InterPro" id="IPR036388">
    <property type="entry name" value="WH-like_DNA-bd_sf"/>
</dbReference>
<dbReference type="InterPro" id="IPR000835">
    <property type="entry name" value="HTH_MarR-typ"/>
</dbReference>
<dbReference type="SUPFAM" id="SSF46785">
    <property type="entry name" value="Winged helix' DNA-binding domain"/>
    <property type="match status" value="1"/>
</dbReference>
<reference evidence="5 6" key="1">
    <citation type="submission" date="2018-05" db="EMBL/GenBank/DDBJ databases">
        <title>Genomic Encyclopedia of Type Strains, Phase IV (KMG-IV): sequencing the most valuable type-strain genomes for metagenomic binning, comparative biology and taxonomic classification.</title>
        <authorList>
            <person name="Goeker M."/>
        </authorList>
    </citation>
    <scope>NUCLEOTIDE SEQUENCE [LARGE SCALE GENOMIC DNA]</scope>
    <source>
        <strain evidence="5 6">DSM 566</strain>
    </source>
</reference>
<organism evidence="5 6">
    <name type="scientific">Sphaerotilus hippei</name>
    <dbReference type="NCBI Taxonomy" id="744406"/>
    <lineage>
        <taxon>Bacteria</taxon>
        <taxon>Pseudomonadati</taxon>
        <taxon>Pseudomonadota</taxon>
        <taxon>Betaproteobacteria</taxon>
        <taxon>Burkholderiales</taxon>
        <taxon>Sphaerotilaceae</taxon>
        <taxon>Sphaerotilus</taxon>
    </lineage>
</organism>
<keyword evidence="2 5" id="KW-0238">DNA-binding</keyword>
<dbReference type="PANTHER" id="PTHR38465">
    <property type="entry name" value="HTH-TYPE TRANSCRIPTIONAL REGULATOR MJ1563-RELATED"/>
    <property type="match status" value="1"/>
</dbReference>
<dbReference type="GO" id="GO:0003677">
    <property type="term" value="F:DNA binding"/>
    <property type="evidence" value="ECO:0007669"/>
    <property type="project" value="UniProtKB-KW"/>
</dbReference>
<dbReference type="Gene3D" id="1.10.10.10">
    <property type="entry name" value="Winged helix-like DNA-binding domain superfamily/Winged helix DNA-binding domain"/>
    <property type="match status" value="1"/>
</dbReference>
<accession>A0A318H344</accession>
<dbReference type="InterPro" id="IPR036390">
    <property type="entry name" value="WH_DNA-bd_sf"/>
</dbReference>
<dbReference type="CDD" id="cd00090">
    <property type="entry name" value="HTH_ARSR"/>
    <property type="match status" value="1"/>
</dbReference>
<evidence type="ECO:0000313" key="5">
    <source>
        <dbReference type="EMBL" id="PXW95299.1"/>
    </source>
</evidence>
<evidence type="ECO:0000256" key="1">
    <source>
        <dbReference type="ARBA" id="ARBA00023015"/>
    </source>
</evidence>
<keyword evidence="6" id="KW-1185">Reference proteome</keyword>
<proteinExistence type="predicted"/>
<evidence type="ECO:0000256" key="2">
    <source>
        <dbReference type="ARBA" id="ARBA00023125"/>
    </source>
</evidence>
<dbReference type="InterPro" id="IPR052362">
    <property type="entry name" value="HTH-GbsR_regulator"/>
</dbReference>
<dbReference type="PANTHER" id="PTHR38465:SF1">
    <property type="entry name" value="HTH-TYPE TRANSCRIPTIONAL REGULATOR MJ1563-RELATED"/>
    <property type="match status" value="1"/>
</dbReference>
<dbReference type="GO" id="GO:0003700">
    <property type="term" value="F:DNA-binding transcription factor activity"/>
    <property type="evidence" value="ECO:0007669"/>
    <property type="project" value="InterPro"/>
</dbReference>
<dbReference type="Pfam" id="PF12802">
    <property type="entry name" value="MarR_2"/>
    <property type="match status" value="1"/>
</dbReference>
<dbReference type="RefSeq" id="WP_110401160.1">
    <property type="nucleotide sequence ID" value="NZ_QJJS01000010.1"/>
</dbReference>
<dbReference type="InterPro" id="IPR011991">
    <property type="entry name" value="ArsR-like_HTH"/>
</dbReference>
<evidence type="ECO:0000256" key="3">
    <source>
        <dbReference type="ARBA" id="ARBA00023163"/>
    </source>
</evidence>
<keyword evidence="3" id="KW-0804">Transcription</keyword>
<evidence type="ECO:0000259" key="4">
    <source>
        <dbReference type="Pfam" id="PF12802"/>
    </source>
</evidence>
<evidence type="ECO:0000313" key="6">
    <source>
        <dbReference type="Proteomes" id="UP000247811"/>
    </source>
</evidence>
<sequence>MKAQDVHDRFIERAAVQMEADGLPRIAGRIIGLFLLMGGPFSFSEIAERLQVSRGSISTNLRLVRERGVIELVSRPGERQDYYQLAANPYRSSIARALDQLESLRHLAQETADELGKQDPAVHKRLQNMARVNAMAAKHVKAMLDATDGE</sequence>
<dbReference type="OrthoDB" id="2733322at2"/>
<dbReference type="Proteomes" id="UP000247811">
    <property type="component" value="Unassembled WGS sequence"/>
</dbReference>
<protein>
    <submittedName>
        <fullName evidence="5">DNA-binding transcriptional regulator GbsR (MarR family)</fullName>
    </submittedName>
</protein>
<name>A0A318H344_9BURK</name>
<dbReference type="EMBL" id="QJJS01000010">
    <property type="protein sequence ID" value="PXW95299.1"/>
    <property type="molecule type" value="Genomic_DNA"/>
</dbReference>
<gene>
    <name evidence="5" type="ORF">C7444_110147</name>
</gene>